<dbReference type="NCBIfam" id="NF041918">
    <property type="entry name" value="SAMP1"/>
    <property type="match status" value="1"/>
</dbReference>
<dbReference type="AlphaFoldDB" id="A0A147K1H0"/>
<name>A0A147K1H0_HADYE</name>
<dbReference type="InterPro" id="IPR012675">
    <property type="entry name" value="Beta-grasp_dom_sf"/>
</dbReference>
<dbReference type="InterPro" id="IPR003749">
    <property type="entry name" value="ThiS/MoaD-like"/>
</dbReference>
<dbReference type="PANTHER" id="PTHR38031">
    <property type="entry name" value="SULFUR CARRIER PROTEIN SLR0821-RELATED"/>
    <property type="match status" value="1"/>
</dbReference>
<sequence>MAVTVKLFANFREAAGVDKTVVEGAADIASLLKALVAKFGDDLRRNLFDGEKLRDTVNILLNGKSVELHEGLNTKLKDGDVVAIFPPVSGG</sequence>
<gene>
    <name evidence="1" type="ORF">APZ16_01955</name>
</gene>
<dbReference type="InterPro" id="IPR052045">
    <property type="entry name" value="Sulfur_Carrier/Prot_Modifier"/>
</dbReference>
<dbReference type="PANTHER" id="PTHR38031:SF1">
    <property type="entry name" value="SULFUR CARRIER PROTEIN CYSO"/>
    <property type="match status" value="1"/>
</dbReference>
<dbReference type="Gene3D" id="3.10.20.30">
    <property type="match status" value="1"/>
</dbReference>
<dbReference type="SUPFAM" id="SSF54285">
    <property type="entry name" value="MoaD/ThiS"/>
    <property type="match status" value="1"/>
</dbReference>
<dbReference type="NCBIfam" id="TIGR01687">
    <property type="entry name" value="moaD_arch"/>
    <property type="match status" value="1"/>
</dbReference>
<proteinExistence type="predicted"/>
<dbReference type="Proteomes" id="UP000074294">
    <property type="component" value="Unassembled WGS sequence"/>
</dbReference>
<organism evidence="1 2">
    <name type="scientific">Hadarchaeum yellowstonense</name>
    <dbReference type="NCBI Taxonomy" id="1776334"/>
    <lineage>
        <taxon>Archaea</taxon>
        <taxon>Methanobacteriati</taxon>
        <taxon>Candidatus Hadarchaeota</taxon>
        <taxon>Candidatus Hadarchaeia</taxon>
        <taxon>Candidatus Hadarchaeales</taxon>
        <taxon>Candidatus Hadarchaeaceae</taxon>
        <taxon>Candidatus Hadarchaeum</taxon>
    </lineage>
</organism>
<dbReference type="EMBL" id="LQMQ01000003">
    <property type="protein sequence ID" value="KUO42601.1"/>
    <property type="molecule type" value="Genomic_DNA"/>
</dbReference>
<evidence type="ECO:0000313" key="1">
    <source>
        <dbReference type="EMBL" id="KUO42601.1"/>
    </source>
</evidence>
<dbReference type="InterPro" id="IPR054834">
    <property type="entry name" value="SAMP1_3"/>
</dbReference>
<dbReference type="InterPro" id="IPR010038">
    <property type="entry name" value="MoaD_arc-typ"/>
</dbReference>
<evidence type="ECO:0008006" key="3">
    <source>
        <dbReference type="Google" id="ProtNLM"/>
    </source>
</evidence>
<comment type="caution">
    <text evidence="1">The sequence shown here is derived from an EMBL/GenBank/DDBJ whole genome shotgun (WGS) entry which is preliminary data.</text>
</comment>
<dbReference type="InterPro" id="IPR016155">
    <property type="entry name" value="Mopterin_synth/thiamin_S_b"/>
</dbReference>
<dbReference type="Pfam" id="PF02597">
    <property type="entry name" value="ThiS"/>
    <property type="match status" value="1"/>
</dbReference>
<reference evidence="1 2" key="1">
    <citation type="journal article" date="2016" name="Nat. Microbiol.">
        <title>Genomic inference of the metabolism of cosmopolitan subsurface Archaea, Hadesarchaea.</title>
        <authorList>
            <person name="Baker B.J."/>
            <person name="Saw J.H."/>
            <person name="Lind A.E."/>
            <person name="Lazar C.S."/>
            <person name="Hinrichs K.-U."/>
            <person name="Teske A.P."/>
            <person name="Ettema T.J."/>
        </authorList>
    </citation>
    <scope>NUCLEOTIDE SEQUENCE [LARGE SCALE GENOMIC DNA]</scope>
</reference>
<protein>
    <recommendedName>
        <fullName evidence="3">Molybdopterin synthase sulfur carrier subunit</fullName>
    </recommendedName>
</protein>
<dbReference type="STRING" id="1776334.APZ16_01955"/>
<evidence type="ECO:0000313" key="2">
    <source>
        <dbReference type="Proteomes" id="UP000074294"/>
    </source>
</evidence>
<accession>A0A147K1H0</accession>